<feature type="chain" id="PRO_5038239021" evidence="1">
    <location>
        <begin position="22"/>
        <end position="318"/>
    </location>
</feature>
<proteinExistence type="predicted"/>
<dbReference type="Proteomes" id="UP000292686">
    <property type="component" value="Unassembled WGS sequence"/>
</dbReference>
<feature type="signal peptide" evidence="1">
    <location>
        <begin position="1"/>
        <end position="21"/>
    </location>
</feature>
<dbReference type="PROSITE" id="PS51257">
    <property type="entry name" value="PROKAR_LIPOPROTEIN"/>
    <property type="match status" value="1"/>
</dbReference>
<organism evidence="3 4">
    <name type="scientific">Agromyces atrinae</name>
    <dbReference type="NCBI Taxonomy" id="592376"/>
    <lineage>
        <taxon>Bacteria</taxon>
        <taxon>Bacillati</taxon>
        <taxon>Actinomycetota</taxon>
        <taxon>Actinomycetes</taxon>
        <taxon>Micrococcales</taxon>
        <taxon>Microbacteriaceae</taxon>
        <taxon>Agromyces</taxon>
    </lineage>
</organism>
<evidence type="ECO:0000313" key="4">
    <source>
        <dbReference type="Proteomes" id="UP000292686"/>
    </source>
</evidence>
<reference evidence="3 4" key="1">
    <citation type="submission" date="2019-01" db="EMBL/GenBank/DDBJ databases">
        <title>Agromyces.</title>
        <authorList>
            <person name="Li J."/>
        </authorList>
    </citation>
    <scope>NUCLEOTIDE SEQUENCE [LARGE SCALE GENOMIC DNA]</scope>
    <source>
        <strain evidence="3 4">DSM 23870</strain>
    </source>
</reference>
<evidence type="ECO:0000313" key="5">
    <source>
        <dbReference type="Proteomes" id="UP000581087"/>
    </source>
</evidence>
<dbReference type="OrthoDB" id="5146570at2"/>
<dbReference type="EMBL" id="JACCBI010000001">
    <property type="protein sequence ID" value="NYD65692.1"/>
    <property type="molecule type" value="Genomic_DNA"/>
</dbReference>
<gene>
    <name evidence="2" type="ORF">BJ972_000211</name>
    <name evidence="3" type="ORF">ESP50_14900</name>
</gene>
<comment type="caution">
    <text evidence="3">The sequence shown here is derived from an EMBL/GenBank/DDBJ whole genome shotgun (WGS) entry which is preliminary data.</text>
</comment>
<protein>
    <submittedName>
        <fullName evidence="3">DUF4878 domain-containing protein</fullName>
    </submittedName>
</protein>
<dbReference type="AlphaFoldDB" id="A0A4Q2M8T2"/>
<dbReference type="Proteomes" id="UP000581087">
    <property type="component" value="Unassembled WGS sequence"/>
</dbReference>
<name>A0A4Q2M8T2_9MICO</name>
<keyword evidence="4" id="KW-1185">Reference proteome</keyword>
<reference evidence="2 5" key="2">
    <citation type="submission" date="2020-07" db="EMBL/GenBank/DDBJ databases">
        <title>Sequencing the genomes of 1000 actinobacteria strains.</title>
        <authorList>
            <person name="Klenk H.-P."/>
        </authorList>
    </citation>
    <scope>NUCLEOTIDE SEQUENCE [LARGE SCALE GENOMIC DNA]</scope>
    <source>
        <strain evidence="2 5">DSM 23870</strain>
    </source>
</reference>
<dbReference type="Gene3D" id="3.10.450.50">
    <property type="match status" value="1"/>
</dbReference>
<evidence type="ECO:0000313" key="2">
    <source>
        <dbReference type="EMBL" id="NYD65692.1"/>
    </source>
</evidence>
<evidence type="ECO:0000313" key="3">
    <source>
        <dbReference type="EMBL" id="RXZ85490.1"/>
    </source>
</evidence>
<dbReference type="EMBL" id="SDPM01000009">
    <property type="protein sequence ID" value="RXZ85490.1"/>
    <property type="molecule type" value="Genomic_DNA"/>
</dbReference>
<evidence type="ECO:0000256" key="1">
    <source>
        <dbReference type="SAM" id="SignalP"/>
    </source>
</evidence>
<dbReference type="RefSeq" id="WP_129176578.1">
    <property type="nucleotide sequence ID" value="NZ_JACCBI010000001.1"/>
</dbReference>
<accession>A0A4Q2M8T2</accession>
<keyword evidence="1" id="KW-0732">Signal</keyword>
<sequence>MSFPKRMIAAAALGGAVLLLAACASPQSSTDTSDDPTQTVTEFLQSVQDGEYASALKLSTSSPADVACEPLAQNDQEGGGVNALKVADVTVSGDTATAEVSYYSGGEISESLELTRADGSWRVVLPESYRIALAFDAPVVAEADVNDGLCSVAVVDGAVDMVAWPGNYRIGITDPTGVLERFDEFLYAVPSGEVVGTVDPLALEAVPEVSLNDVASRADPLLGAAMAACIDSAFTGPTCPAGVIGADAPTGDAADLVTGQYSWIDRVWTDDGETWRFETRPGSISITTGGTPSVVEFTTTGTLSTDTNGDLVVDVDQS</sequence>